<dbReference type="Gene3D" id="1.10.287.110">
    <property type="entry name" value="DnaJ domain"/>
    <property type="match status" value="1"/>
</dbReference>
<evidence type="ECO:0000256" key="1">
    <source>
        <dbReference type="ARBA" id="ARBA00004273"/>
    </source>
</evidence>
<dbReference type="InterPro" id="IPR001623">
    <property type="entry name" value="DnaJ_domain"/>
</dbReference>
<comment type="subcellular location">
    <subcellularLocation>
        <location evidence="1">Mitochondrion inner membrane</location>
    </subcellularLocation>
</comment>
<keyword evidence="3" id="KW-0811">Translocation</keyword>
<dbReference type="GO" id="GO:0001671">
    <property type="term" value="F:ATPase activator activity"/>
    <property type="evidence" value="ECO:0007669"/>
    <property type="project" value="EnsemblFungi"/>
</dbReference>
<evidence type="ECO:0000256" key="6">
    <source>
        <dbReference type="ARBA" id="ARBA00023186"/>
    </source>
</evidence>
<name>G8JNX1_ERECY</name>
<evidence type="ECO:0000256" key="3">
    <source>
        <dbReference type="ARBA" id="ARBA00023010"/>
    </source>
</evidence>
<accession>G8JNX1</accession>
<dbReference type="GO" id="GO:0001405">
    <property type="term" value="C:PAM complex, Tim23 associated import motor"/>
    <property type="evidence" value="ECO:0007669"/>
    <property type="project" value="EnsemblFungi"/>
</dbReference>
<keyword evidence="5" id="KW-0472">Membrane</keyword>
<dbReference type="RefSeq" id="XP_003644588.1">
    <property type="nucleotide sequence ID" value="XM_003644540.1"/>
</dbReference>
<dbReference type="EMBL" id="CP002498">
    <property type="protein sequence ID" value="AET37771.1"/>
    <property type="molecule type" value="Genomic_DNA"/>
</dbReference>
<dbReference type="OrthoDB" id="240298at2759"/>
<sequence>MVLPIIIAAGITVFAITVKSGLRAWDVYRRLTPAMIARLNKINVEYKDFYNPSSKYRSYLPEHLRQQLEQYQGGFNKKMNEMEAMMILSITSDEIKYLDDKMLKKKHRTSMIMNHPDKGGSPYVAMKINEAKELLEKSSLLRRY</sequence>
<dbReference type="KEGG" id="erc:Ecym_2012"/>
<dbReference type="OMA" id="KLMVMNH"/>
<evidence type="ECO:0000313" key="8">
    <source>
        <dbReference type="EMBL" id="AET37771.1"/>
    </source>
</evidence>
<keyword evidence="6" id="KW-0143">Chaperone</keyword>
<reference evidence="9" key="1">
    <citation type="journal article" date="2012" name="G3 (Bethesda)">
        <title>Pichia sorbitophila, an interspecies yeast hybrid reveals early steps of genome resolution following polyploidization.</title>
        <authorList>
            <person name="Leh Louis V."/>
            <person name="Despons L."/>
            <person name="Friedrich A."/>
            <person name="Martin T."/>
            <person name="Durrens P."/>
            <person name="Casaregola S."/>
            <person name="Neuveglise C."/>
            <person name="Fairhead C."/>
            <person name="Marck C."/>
            <person name="Cruz J.A."/>
            <person name="Straub M.L."/>
            <person name="Kugler V."/>
            <person name="Sacerdot C."/>
            <person name="Uzunov Z."/>
            <person name="Thierry A."/>
            <person name="Weiss S."/>
            <person name="Bleykasten C."/>
            <person name="De Montigny J."/>
            <person name="Jacques N."/>
            <person name="Jung P."/>
            <person name="Lemaire M."/>
            <person name="Mallet S."/>
            <person name="Morel G."/>
            <person name="Richard G.F."/>
            <person name="Sarkar A."/>
            <person name="Savel G."/>
            <person name="Schacherer J."/>
            <person name="Seret M.L."/>
            <person name="Talla E."/>
            <person name="Samson G."/>
            <person name="Jubin C."/>
            <person name="Poulain J."/>
            <person name="Vacherie B."/>
            <person name="Barbe V."/>
            <person name="Pelletier E."/>
            <person name="Sherman D.J."/>
            <person name="Westhof E."/>
            <person name="Weissenbach J."/>
            <person name="Baret P.V."/>
            <person name="Wincker P."/>
            <person name="Gaillardin C."/>
            <person name="Dujon B."/>
            <person name="Souciet J.L."/>
        </authorList>
    </citation>
    <scope>NUCLEOTIDE SEQUENCE [LARGE SCALE GENOMIC DNA]</scope>
    <source>
        <strain evidence="9">CBS 270.75 / DBVPG 7215 / KCTC 17166 / NRRL Y-17582</strain>
    </source>
</reference>
<dbReference type="SMART" id="SM00271">
    <property type="entry name" value="DnaJ"/>
    <property type="match status" value="1"/>
</dbReference>
<dbReference type="Proteomes" id="UP000006790">
    <property type="component" value="Chromosome 2"/>
</dbReference>
<dbReference type="PANTHER" id="PTHR12763:SF29">
    <property type="entry name" value="MITOCHONDRIAL DNAJ HOMOLOG 2"/>
    <property type="match status" value="1"/>
</dbReference>
<dbReference type="GeneID" id="11471764"/>
<dbReference type="InParanoid" id="G8JNX1"/>
<evidence type="ECO:0000256" key="2">
    <source>
        <dbReference type="ARBA" id="ARBA00022792"/>
    </source>
</evidence>
<proteinExistence type="predicted"/>
<evidence type="ECO:0000256" key="4">
    <source>
        <dbReference type="ARBA" id="ARBA00023128"/>
    </source>
</evidence>
<organism evidence="8 9">
    <name type="scientific">Eremothecium cymbalariae (strain CBS 270.75 / DBVPG 7215 / KCTC 17166 / NRRL Y-17582)</name>
    <name type="common">Yeast</name>
    <dbReference type="NCBI Taxonomy" id="931890"/>
    <lineage>
        <taxon>Eukaryota</taxon>
        <taxon>Fungi</taxon>
        <taxon>Dikarya</taxon>
        <taxon>Ascomycota</taxon>
        <taxon>Saccharomycotina</taxon>
        <taxon>Saccharomycetes</taxon>
        <taxon>Saccharomycetales</taxon>
        <taxon>Saccharomycetaceae</taxon>
        <taxon>Eremothecium</taxon>
    </lineage>
</organism>
<evidence type="ECO:0000313" key="9">
    <source>
        <dbReference type="Proteomes" id="UP000006790"/>
    </source>
</evidence>
<keyword evidence="9" id="KW-1185">Reference proteome</keyword>
<evidence type="ECO:0000259" key="7">
    <source>
        <dbReference type="SMART" id="SM00271"/>
    </source>
</evidence>
<dbReference type="STRING" id="931890.G8JNX1"/>
<keyword evidence="4" id="KW-0496">Mitochondrion</keyword>
<dbReference type="HOGENOM" id="CLU_017633_13_4_1"/>
<dbReference type="SUPFAM" id="SSF46565">
    <property type="entry name" value="Chaperone J-domain"/>
    <property type="match status" value="1"/>
</dbReference>
<dbReference type="AlphaFoldDB" id="G8JNX1"/>
<evidence type="ECO:0000256" key="5">
    <source>
        <dbReference type="ARBA" id="ARBA00023136"/>
    </source>
</evidence>
<protein>
    <recommendedName>
        <fullName evidence="7">J domain-containing protein</fullName>
    </recommendedName>
</protein>
<keyword evidence="2" id="KW-0999">Mitochondrion inner membrane</keyword>
<feature type="domain" description="J" evidence="7">
    <location>
        <begin position="82"/>
        <end position="140"/>
    </location>
</feature>
<dbReference type="GO" id="GO:0030150">
    <property type="term" value="P:protein import into mitochondrial matrix"/>
    <property type="evidence" value="ECO:0007669"/>
    <property type="project" value="EnsemblFungi"/>
</dbReference>
<dbReference type="eggNOG" id="KOG0723">
    <property type="taxonomic scope" value="Eukaryota"/>
</dbReference>
<keyword evidence="3" id="KW-0813">Transport</keyword>
<dbReference type="InterPro" id="IPR036869">
    <property type="entry name" value="J_dom_sf"/>
</dbReference>
<dbReference type="FunCoup" id="G8JNX1">
    <property type="interactions" value="82"/>
</dbReference>
<dbReference type="PANTHER" id="PTHR12763">
    <property type="match status" value="1"/>
</dbReference>
<dbReference type="FunFam" id="1.10.287.110:FF:000001">
    <property type="entry name" value="Import inner membrane translocase subunit tim14"/>
    <property type="match status" value="1"/>
</dbReference>
<keyword evidence="3" id="KW-0653">Protein transport</keyword>
<gene>
    <name evidence="8" type="ordered locus">Ecym_2012</name>
</gene>